<dbReference type="GO" id="GO:0008483">
    <property type="term" value="F:transaminase activity"/>
    <property type="evidence" value="ECO:0007669"/>
    <property type="project" value="UniProtKB-KW"/>
</dbReference>
<evidence type="ECO:0000256" key="4">
    <source>
        <dbReference type="ARBA" id="ARBA00023239"/>
    </source>
</evidence>
<keyword evidence="7" id="KW-0032">Aminotransferase</keyword>
<dbReference type="InterPro" id="IPR015424">
    <property type="entry name" value="PyrdxlP-dep_Trfase"/>
</dbReference>
<dbReference type="PANTHER" id="PTHR43525">
    <property type="entry name" value="PROTEIN MALY"/>
    <property type="match status" value="1"/>
</dbReference>
<dbReference type="InterPro" id="IPR051798">
    <property type="entry name" value="Class-II_PLP-Dep_Aminotrans"/>
</dbReference>
<dbReference type="GO" id="GO:0047804">
    <property type="term" value="F:cysteine-S-conjugate beta-lyase activity"/>
    <property type="evidence" value="ECO:0007669"/>
    <property type="project" value="UniProtKB-EC"/>
</dbReference>
<protein>
    <recommendedName>
        <fullName evidence="2">cysteine-S-conjugate beta-lyase</fullName>
        <ecNumber evidence="2">4.4.1.13</ecNumber>
    </recommendedName>
</protein>
<comment type="similarity">
    <text evidence="5">Belongs to the class-II pyridoxal-phosphate-dependent aminotransferase family. MalY/PatB cystathionine beta-lyase subfamily.</text>
</comment>
<gene>
    <name evidence="7" type="ORF">IAC18_07075</name>
</gene>
<evidence type="ECO:0000256" key="3">
    <source>
        <dbReference type="ARBA" id="ARBA00022898"/>
    </source>
</evidence>
<dbReference type="Pfam" id="PF00155">
    <property type="entry name" value="Aminotran_1_2"/>
    <property type="match status" value="1"/>
</dbReference>
<feature type="domain" description="Aminotransferase class I/classII large" evidence="6">
    <location>
        <begin position="8"/>
        <end position="184"/>
    </location>
</feature>
<evidence type="ECO:0000256" key="5">
    <source>
        <dbReference type="ARBA" id="ARBA00037974"/>
    </source>
</evidence>
<name>A0A9D1JVH8_9FIRM</name>
<dbReference type="AlphaFoldDB" id="A0A9D1JVH8"/>
<evidence type="ECO:0000256" key="2">
    <source>
        <dbReference type="ARBA" id="ARBA00012224"/>
    </source>
</evidence>
<dbReference type="Proteomes" id="UP000824001">
    <property type="component" value="Unassembled WGS sequence"/>
</dbReference>
<comment type="caution">
    <text evidence="7">The sequence shown here is derived from an EMBL/GenBank/DDBJ whole genome shotgun (WGS) entry which is preliminary data.</text>
</comment>
<dbReference type="EMBL" id="DVJK01000198">
    <property type="protein sequence ID" value="HIS67311.1"/>
    <property type="molecule type" value="Genomic_DNA"/>
</dbReference>
<dbReference type="InterPro" id="IPR015421">
    <property type="entry name" value="PyrdxlP-dep_Trfase_major"/>
</dbReference>
<reference evidence="7" key="1">
    <citation type="submission" date="2020-10" db="EMBL/GenBank/DDBJ databases">
        <authorList>
            <person name="Gilroy R."/>
        </authorList>
    </citation>
    <scope>NUCLEOTIDE SEQUENCE</scope>
    <source>
        <strain evidence="7">ChiHjej10B9-9673</strain>
    </source>
</reference>
<evidence type="ECO:0000313" key="8">
    <source>
        <dbReference type="Proteomes" id="UP000824001"/>
    </source>
</evidence>
<keyword evidence="3" id="KW-0663">Pyridoxal phosphate</keyword>
<sequence length="219" mass="24467">MRSWLASQRGWEIEPEWIVPVYGITSALATAMRAFTGEGDGIVGLDPCYHMYWEAVELSSRRRVSSPMLFDGERYSIDWPDLEAKLAAPENKLLVFCNPHNPTGKVFSRGELERIAELAGKYGVVVFNDEIFAECVYPGVEMPTFGQLLGCSARVITAVSLGKWLSFTGTNQANLIIPDAETRERFRARRDREFYGSMNPMLRPAYRASNTTPSPASSA</sequence>
<dbReference type="SUPFAM" id="SSF53383">
    <property type="entry name" value="PLP-dependent transferases"/>
    <property type="match status" value="1"/>
</dbReference>
<reference evidence="7" key="2">
    <citation type="journal article" date="2021" name="PeerJ">
        <title>Extensive microbial diversity within the chicken gut microbiome revealed by metagenomics and culture.</title>
        <authorList>
            <person name="Gilroy R."/>
            <person name="Ravi A."/>
            <person name="Getino M."/>
            <person name="Pursley I."/>
            <person name="Horton D.L."/>
            <person name="Alikhan N.F."/>
            <person name="Baker D."/>
            <person name="Gharbi K."/>
            <person name="Hall N."/>
            <person name="Watson M."/>
            <person name="Adriaenssens E.M."/>
            <person name="Foster-Nyarko E."/>
            <person name="Jarju S."/>
            <person name="Secka A."/>
            <person name="Antonio M."/>
            <person name="Oren A."/>
            <person name="Chaudhuri R.R."/>
            <person name="La Ragione R."/>
            <person name="Hildebrand F."/>
            <person name="Pallen M.J."/>
        </authorList>
    </citation>
    <scope>NUCLEOTIDE SEQUENCE</scope>
    <source>
        <strain evidence="7">ChiHjej10B9-9673</strain>
    </source>
</reference>
<evidence type="ECO:0000313" key="7">
    <source>
        <dbReference type="EMBL" id="HIS67311.1"/>
    </source>
</evidence>
<dbReference type="GO" id="GO:0030170">
    <property type="term" value="F:pyridoxal phosphate binding"/>
    <property type="evidence" value="ECO:0007669"/>
    <property type="project" value="InterPro"/>
</dbReference>
<accession>A0A9D1JVH8</accession>
<dbReference type="InterPro" id="IPR004839">
    <property type="entry name" value="Aminotransferase_I/II_large"/>
</dbReference>
<keyword evidence="4" id="KW-0456">Lyase</keyword>
<proteinExistence type="inferred from homology"/>
<comment type="cofactor">
    <cofactor evidence="1">
        <name>pyridoxal 5'-phosphate</name>
        <dbReference type="ChEBI" id="CHEBI:597326"/>
    </cofactor>
</comment>
<dbReference type="EC" id="4.4.1.13" evidence="2"/>
<dbReference type="Gene3D" id="3.40.640.10">
    <property type="entry name" value="Type I PLP-dependent aspartate aminotransferase-like (Major domain)"/>
    <property type="match status" value="1"/>
</dbReference>
<keyword evidence="7" id="KW-0808">Transferase</keyword>
<organism evidence="7 8">
    <name type="scientific">Candidatus Scatomorpha merdipullorum</name>
    <dbReference type="NCBI Taxonomy" id="2840927"/>
    <lineage>
        <taxon>Bacteria</taxon>
        <taxon>Bacillati</taxon>
        <taxon>Bacillota</taxon>
        <taxon>Clostridia</taxon>
        <taxon>Eubacteriales</taxon>
        <taxon>Candidatus Scatomorpha</taxon>
    </lineage>
</organism>
<evidence type="ECO:0000256" key="1">
    <source>
        <dbReference type="ARBA" id="ARBA00001933"/>
    </source>
</evidence>
<dbReference type="CDD" id="cd00609">
    <property type="entry name" value="AAT_like"/>
    <property type="match status" value="1"/>
</dbReference>
<dbReference type="PANTHER" id="PTHR43525:SF1">
    <property type="entry name" value="PROTEIN MALY"/>
    <property type="match status" value="1"/>
</dbReference>
<evidence type="ECO:0000259" key="6">
    <source>
        <dbReference type="Pfam" id="PF00155"/>
    </source>
</evidence>